<proteinExistence type="predicted"/>
<dbReference type="EMBL" id="JMIH01000014">
    <property type="protein sequence ID" value="KEO75156.1"/>
    <property type="molecule type" value="Genomic_DNA"/>
</dbReference>
<accession>A0A074KYW6</accession>
<organism evidence="2 3">
    <name type="scientific">Anditalea andensis</name>
    <dbReference type="NCBI Taxonomy" id="1048983"/>
    <lineage>
        <taxon>Bacteria</taxon>
        <taxon>Pseudomonadati</taxon>
        <taxon>Bacteroidota</taxon>
        <taxon>Cytophagia</taxon>
        <taxon>Cytophagales</taxon>
        <taxon>Cytophagaceae</taxon>
        <taxon>Anditalea</taxon>
    </lineage>
</organism>
<keyword evidence="3" id="KW-1185">Reference proteome</keyword>
<name>A0A074KYW6_9BACT</name>
<reference evidence="2 3" key="1">
    <citation type="submission" date="2014-04" db="EMBL/GenBank/DDBJ databases">
        <title>Characterization and application of a salt tolerant electro-active bacterium.</title>
        <authorList>
            <person name="Yang L."/>
            <person name="Wei S."/>
            <person name="Tay Q.X.M."/>
        </authorList>
    </citation>
    <scope>NUCLEOTIDE SEQUENCE [LARGE SCALE GENOMIC DNA]</scope>
    <source>
        <strain evidence="2 3">LY1</strain>
    </source>
</reference>
<protein>
    <submittedName>
        <fullName evidence="2">Uncharacterized protein</fullName>
    </submittedName>
</protein>
<sequence length="65" mass="7803">MGLLLLNKIMVLLLHVTDKKTELYFLSYTLVYLFINFKMNINYIFLYIIFFVPVGFFICINNKNL</sequence>
<evidence type="ECO:0000256" key="1">
    <source>
        <dbReference type="SAM" id="Phobius"/>
    </source>
</evidence>
<gene>
    <name evidence="2" type="ORF">EL17_05665</name>
</gene>
<comment type="caution">
    <text evidence="2">The sequence shown here is derived from an EMBL/GenBank/DDBJ whole genome shotgun (WGS) entry which is preliminary data.</text>
</comment>
<keyword evidence="1" id="KW-0812">Transmembrane</keyword>
<evidence type="ECO:0000313" key="3">
    <source>
        <dbReference type="Proteomes" id="UP000027821"/>
    </source>
</evidence>
<dbReference type="AlphaFoldDB" id="A0A074KYW6"/>
<keyword evidence="1" id="KW-0472">Membrane</keyword>
<keyword evidence="1" id="KW-1133">Transmembrane helix</keyword>
<feature type="transmembrane region" description="Helical" evidence="1">
    <location>
        <begin position="43"/>
        <end position="60"/>
    </location>
</feature>
<dbReference type="STRING" id="1048983.EL17_05665"/>
<dbReference type="Proteomes" id="UP000027821">
    <property type="component" value="Unassembled WGS sequence"/>
</dbReference>
<evidence type="ECO:0000313" key="2">
    <source>
        <dbReference type="EMBL" id="KEO75156.1"/>
    </source>
</evidence>